<dbReference type="Pfam" id="PF04265">
    <property type="entry name" value="TPK_B1_binding"/>
    <property type="match status" value="1"/>
</dbReference>
<dbReference type="GO" id="GO:0004788">
    <property type="term" value="F:thiamine diphosphokinase activity"/>
    <property type="evidence" value="ECO:0007669"/>
    <property type="project" value="UniProtKB-UniRule"/>
</dbReference>
<dbReference type="GO" id="GO:0030975">
    <property type="term" value="F:thiamine binding"/>
    <property type="evidence" value="ECO:0007669"/>
    <property type="project" value="InterPro"/>
</dbReference>
<dbReference type="InterPro" id="IPR053149">
    <property type="entry name" value="TPK"/>
</dbReference>
<keyword evidence="8" id="KW-1185">Reference proteome</keyword>
<feature type="domain" description="Thiamin pyrophosphokinase thiamin-binding" evidence="6">
    <location>
        <begin position="136"/>
        <end position="202"/>
    </location>
</feature>
<keyword evidence="4" id="KW-0067">ATP-binding</keyword>
<evidence type="ECO:0000256" key="2">
    <source>
        <dbReference type="ARBA" id="ARBA00022741"/>
    </source>
</evidence>
<dbReference type="CDD" id="cd07995">
    <property type="entry name" value="TPK"/>
    <property type="match status" value="1"/>
</dbReference>
<dbReference type="InterPro" id="IPR006282">
    <property type="entry name" value="Thi_PPkinase"/>
</dbReference>
<evidence type="ECO:0000313" key="8">
    <source>
        <dbReference type="Proteomes" id="UP000448867"/>
    </source>
</evidence>
<evidence type="ECO:0000259" key="6">
    <source>
        <dbReference type="SMART" id="SM00983"/>
    </source>
</evidence>
<gene>
    <name evidence="7" type="ORF">GJU40_00010</name>
</gene>
<dbReference type="EC" id="2.7.6.2" evidence="5"/>
<keyword evidence="2" id="KW-0547">Nucleotide-binding</keyword>
<dbReference type="InterPro" id="IPR036371">
    <property type="entry name" value="TPK_B1-bd_sf"/>
</dbReference>
<dbReference type="GO" id="GO:0016301">
    <property type="term" value="F:kinase activity"/>
    <property type="evidence" value="ECO:0007669"/>
    <property type="project" value="UniProtKB-KW"/>
</dbReference>
<dbReference type="Pfam" id="PF04263">
    <property type="entry name" value="TPK_catalytic"/>
    <property type="match status" value="1"/>
</dbReference>
<evidence type="ECO:0000256" key="5">
    <source>
        <dbReference type="NCBIfam" id="TIGR01378"/>
    </source>
</evidence>
<comment type="caution">
    <text evidence="7">The sequence shown here is derived from an EMBL/GenBank/DDBJ whole genome shotgun (WGS) entry which is preliminary data.</text>
</comment>
<keyword evidence="1 7" id="KW-0808">Transferase</keyword>
<dbReference type="PANTHER" id="PTHR41299:SF1">
    <property type="entry name" value="THIAMINE PYROPHOSPHOKINASE"/>
    <property type="match status" value="1"/>
</dbReference>
<dbReference type="GO" id="GO:0005524">
    <property type="term" value="F:ATP binding"/>
    <property type="evidence" value="ECO:0007669"/>
    <property type="project" value="UniProtKB-KW"/>
</dbReference>
<protein>
    <recommendedName>
        <fullName evidence="5">Thiamine diphosphokinase</fullName>
        <ecNumber evidence="5">2.7.6.2</ecNumber>
    </recommendedName>
</protein>
<dbReference type="GO" id="GO:0009229">
    <property type="term" value="P:thiamine diphosphate biosynthetic process"/>
    <property type="evidence" value="ECO:0007669"/>
    <property type="project" value="InterPro"/>
</dbReference>
<dbReference type="EMBL" id="WKKI01000001">
    <property type="protein sequence ID" value="MRX70549.1"/>
    <property type="molecule type" value="Genomic_DNA"/>
</dbReference>
<dbReference type="InterPro" id="IPR007371">
    <property type="entry name" value="TPK_catalytic"/>
</dbReference>
<dbReference type="OrthoDB" id="9804377at2"/>
<dbReference type="SUPFAM" id="SSF63862">
    <property type="entry name" value="Thiamin pyrophosphokinase, substrate-binding domain"/>
    <property type="match status" value="1"/>
</dbReference>
<dbReference type="SMART" id="SM00983">
    <property type="entry name" value="TPK_B1_binding"/>
    <property type="match status" value="1"/>
</dbReference>
<dbReference type="InterPro" id="IPR007373">
    <property type="entry name" value="Thiamin_PyroPKinase_B1-bd"/>
</dbReference>
<dbReference type="Gene3D" id="3.40.50.10240">
    <property type="entry name" value="Thiamin pyrophosphokinase, catalytic domain"/>
    <property type="match status" value="1"/>
</dbReference>
<dbReference type="PANTHER" id="PTHR41299">
    <property type="entry name" value="THIAMINE PYROPHOSPHOKINASE"/>
    <property type="match status" value="1"/>
</dbReference>
<name>A0A7X2LYD2_9BACI</name>
<evidence type="ECO:0000256" key="4">
    <source>
        <dbReference type="ARBA" id="ARBA00022840"/>
    </source>
</evidence>
<evidence type="ECO:0000256" key="3">
    <source>
        <dbReference type="ARBA" id="ARBA00022777"/>
    </source>
</evidence>
<dbReference type="Proteomes" id="UP000448867">
    <property type="component" value="Unassembled WGS sequence"/>
</dbReference>
<dbReference type="AlphaFoldDB" id="A0A7X2LYD2"/>
<dbReference type="GO" id="GO:0006772">
    <property type="term" value="P:thiamine metabolic process"/>
    <property type="evidence" value="ECO:0007669"/>
    <property type="project" value="UniProtKB-UniRule"/>
</dbReference>
<keyword evidence="3 7" id="KW-0418">Kinase</keyword>
<dbReference type="NCBIfam" id="TIGR01378">
    <property type="entry name" value="thi_PPkinase"/>
    <property type="match status" value="1"/>
</dbReference>
<reference evidence="7 8" key="1">
    <citation type="submission" date="2019-11" db="EMBL/GenBank/DDBJ databases">
        <title>Bacillus lacus genome.</title>
        <authorList>
            <person name="Allen C.J."/>
            <person name="Newman J.D."/>
        </authorList>
    </citation>
    <scope>NUCLEOTIDE SEQUENCE [LARGE SCALE GENOMIC DNA]</scope>
    <source>
        <strain evidence="7 8">KCTC 33946</strain>
    </source>
</reference>
<accession>A0A7X2LYD2</accession>
<evidence type="ECO:0000256" key="1">
    <source>
        <dbReference type="ARBA" id="ARBA00022679"/>
    </source>
</evidence>
<sequence length="208" mass="23023">MAGGPSSLLPPLETYIDEEAIWIGVDRGVLYLLENGIIPVRGFGDFDSITEAEREYLHNYVPHLSVFPAEKDTTDTELALQWAVNQNPDRIYIFGATGGRLDHLFANVQLLSSDLYVGADITLIDTLNEVSVHVPGSYEAELLENFPYISFVPISAEVENLTLEGFKYPLKNCHISMGSTLCISNELVASKGTFSFTNGILMMVRSRD</sequence>
<evidence type="ECO:0000313" key="7">
    <source>
        <dbReference type="EMBL" id="MRX70549.1"/>
    </source>
</evidence>
<dbReference type="InterPro" id="IPR036759">
    <property type="entry name" value="TPK_catalytic_sf"/>
</dbReference>
<organism evidence="7 8">
    <name type="scientific">Metabacillus lacus</name>
    <dbReference type="NCBI Taxonomy" id="1983721"/>
    <lineage>
        <taxon>Bacteria</taxon>
        <taxon>Bacillati</taxon>
        <taxon>Bacillota</taxon>
        <taxon>Bacilli</taxon>
        <taxon>Bacillales</taxon>
        <taxon>Bacillaceae</taxon>
        <taxon>Metabacillus</taxon>
    </lineage>
</organism>
<proteinExistence type="predicted"/>
<dbReference type="SUPFAM" id="SSF63999">
    <property type="entry name" value="Thiamin pyrophosphokinase, catalytic domain"/>
    <property type="match status" value="1"/>
</dbReference>